<keyword evidence="1" id="KW-0507">mRNA processing</keyword>
<comment type="subunit">
    <text evidence="5">Associates with snRNPs.</text>
</comment>
<dbReference type="PANTHER" id="PTHR13211">
    <property type="entry name" value="TELOMERASE CAJAL BODY PROTEIN 1"/>
    <property type="match status" value="1"/>
</dbReference>
<dbReference type="Gene3D" id="2.130.10.10">
    <property type="entry name" value="YVTN repeat-like/Quinoprotein amine dehydrogenase"/>
    <property type="match status" value="1"/>
</dbReference>
<dbReference type="OrthoDB" id="239865at2759"/>
<dbReference type="FunCoup" id="H2AP93">
    <property type="interactions" value="38"/>
</dbReference>
<gene>
    <name evidence="7" type="primary">KAFR0A07590</name>
    <name evidence="7" type="ORF">KAFR_0A07590</name>
</gene>
<dbReference type="eggNOG" id="ENOG502QVPI">
    <property type="taxonomic scope" value="Eukaryota"/>
</dbReference>
<evidence type="ECO:0000256" key="2">
    <source>
        <dbReference type="ARBA" id="ARBA00023187"/>
    </source>
</evidence>
<accession>H2AP93</accession>
<evidence type="ECO:0000256" key="4">
    <source>
        <dbReference type="ARBA" id="ARBA00038156"/>
    </source>
</evidence>
<dbReference type="InterPro" id="IPR015943">
    <property type="entry name" value="WD40/YVTN_repeat-like_dom_sf"/>
</dbReference>
<dbReference type="GO" id="GO:0005634">
    <property type="term" value="C:nucleus"/>
    <property type="evidence" value="ECO:0007669"/>
    <property type="project" value="EnsemblFungi"/>
</dbReference>
<protein>
    <recommendedName>
        <fullName evidence="6">Protein SWT21</fullName>
    </recommendedName>
</protein>
<dbReference type="GO" id="GO:0000398">
    <property type="term" value="P:mRNA splicing, via spliceosome"/>
    <property type="evidence" value="ECO:0007669"/>
    <property type="project" value="EnsemblFungi"/>
</dbReference>
<dbReference type="SUPFAM" id="SSF50978">
    <property type="entry name" value="WD40 repeat-like"/>
    <property type="match status" value="1"/>
</dbReference>
<evidence type="ECO:0000313" key="7">
    <source>
        <dbReference type="EMBL" id="CCF56193.1"/>
    </source>
</evidence>
<organism evidence="7 8">
    <name type="scientific">Kazachstania africana (strain ATCC 22294 / BCRC 22015 / CBS 2517 / CECT 1963 / NBRC 1671 / NRRL Y-8276)</name>
    <name type="common">Yeast</name>
    <name type="synonym">Kluyveromyces africanus</name>
    <dbReference type="NCBI Taxonomy" id="1071382"/>
    <lineage>
        <taxon>Eukaryota</taxon>
        <taxon>Fungi</taxon>
        <taxon>Dikarya</taxon>
        <taxon>Ascomycota</taxon>
        <taxon>Saccharomycotina</taxon>
        <taxon>Saccharomycetes</taxon>
        <taxon>Saccharomycetales</taxon>
        <taxon>Saccharomycetaceae</taxon>
        <taxon>Kazachstania</taxon>
    </lineage>
</organism>
<dbReference type="RefSeq" id="XP_003955328.1">
    <property type="nucleotide sequence ID" value="XM_003955279.1"/>
</dbReference>
<dbReference type="PANTHER" id="PTHR13211:SF0">
    <property type="entry name" value="TELOMERASE CAJAL BODY PROTEIN 1"/>
    <property type="match status" value="1"/>
</dbReference>
<dbReference type="AlphaFoldDB" id="H2AP93"/>
<dbReference type="KEGG" id="kaf:KAFR_0A07590"/>
<keyword evidence="8" id="KW-1185">Reference proteome</keyword>
<proteinExistence type="inferred from homology"/>
<dbReference type="InParanoid" id="H2AP93"/>
<dbReference type="STRING" id="1071382.H2AP93"/>
<reference evidence="7 8" key="1">
    <citation type="journal article" date="2011" name="Proc. Natl. Acad. Sci. U.S.A.">
        <title>Evolutionary erosion of yeast sex chromosomes by mating-type switching accidents.</title>
        <authorList>
            <person name="Gordon J.L."/>
            <person name="Armisen D."/>
            <person name="Proux-Wera E."/>
            <person name="Oheigeartaigh S.S."/>
            <person name="Byrne K.P."/>
            <person name="Wolfe K.H."/>
        </authorList>
    </citation>
    <scope>NUCLEOTIDE SEQUENCE [LARGE SCALE GENOMIC DNA]</scope>
    <source>
        <strain evidence="8">ATCC 22294 / BCRC 22015 / CBS 2517 / CECT 1963 / NBRC 1671 / NRRL Y-8276</strain>
    </source>
</reference>
<evidence type="ECO:0000313" key="8">
    <source>
        <dbReference type="Proteomes" id="UP000005220"/>
    </source>
</evidence>
<dbReference type="InterPro" id="IPR051150">
    <property type="entry name" value="SWT21/TCAB1_mRNA_Telomere"/>
</dbReference>
<comment type="similarity">
    <text evidence="4">Belongs to the SWT21 family.</text>
</comment>
<evidence type="ECO:0000256" key="3">
    <source>
        <dbReference type="ARBA" id="ARBA00037270"/>
    </source>
</evidence>
<dbReference type="GeneID" id="13886025"/>
<comment type="function">
    <text evidence="3">Involved in mRNA splicing. Helps to stabilize the U1 snRNP-5' splice site interaction.</text>
</comment>
<name>H2AP93_KAZAF</name>
<dbReference type="InterPro" id="IPR036322">
    <property type="entry name" value="WD40_repeat_dom_sf"/>
</dbReference>
<evidence type="ECO:0000256" key="1">
    <source>
        <dbReference type="ARBA" id="ARBA00022664"/>
    </source>
</evidence>
<keyword evidence="2" id="KW-0508">mRNA splicing</keyword>
<dbReference type="EMBL" id="HE650821">
    <property type="protein sequence ID" value="CCF56193.1"/>
    <property type="molecule type" value="Genomic_DNA"/>
</dbReference>
<dbReference type="HOGENOM" id="CLU_662333_0_0_1"/>
<dbReference type="Proteomes" id="UP000005220">
    <property type="component" value="Chromosome 1"/>
</dbReference>
<evidence type="ECO:0000256" key="6">
    <source>
        <dbReference type="ARBA" id="ARBA00040352"/>
    </source>
</evidence>
<sequence length="415" mass="47407">MMLKLLNDTSSIFHGSNAKDVWLKEDAIWRNLTDSTGDYTFPPLSQYKYVDSVEVGKAVICQDMFWSYDGSSIATIHNDTGIRQYLIPEHEGVDLIPYTRFFKNRSIVSSDIHPGYSLYNDDMGFNNVLLGSRDLPIQLYSLDPNDTENVVVFHYNVMNQENERFEVPYSLRFIDKSTFVMGSDRNRINLYDTNRSECLWSQRYNRSQLNPKKIHKSVISCFETNKTRSVAYCGSYSDELFKFDLRNNKIVNVSSSYGRHSNGIYQIISSENGNYLYILRRNSNTIDVIDTRYDHTTVNKLQLTFALGNIKHKAHIDTINGLLIGDTEGNLLNWSRDIIEFGGIELTNQGYPNCESNVNLLPDRILYSNSSATRSRINIVKTDPNDPHIISASHSPCDNKSSPCNITSKLSILSI</sequence>
<evidence type="ECO:0000256" key="5">
    <source>
        <dbReference type="ARBA" id="ARBA00038575"/>
    </source>
</evidence>